<dbReference type="Gene3D" id="1.20.1420.20">
    <property type="entry name" value="M75 peptidase, HXXE motif"/>
    <property type="match status" value="1"/>
</dbReference>
<evidence type="ECO:0000313" key="6">
    <source>
        <dbReference type="Proteomes" id="UP000598271"/>
    </source>
</evidence>
<feature type="domain" description="Imelysin-like" evidence="4">
    <location>
        <begin position="50"/>
        <end position="346"/>
    </location>
</feature>
<dbReference type="GO" id="GO:0030313">
    <property type="term" value="C:cell envelope"/>
    <property type="evidence" value="ECO:0007669"/>
    <property type="project" value="UniProtKB-SubCell"/>
</dbReference>
<dbReference type="Pfam" id="PF09375">
    <property type="entry name" value="Peptidase_M75"/>
    <property type="match status" value="1"/>
</dbReference>
<sequence length="365" mass="40194">MQRLRFTFLLSLAAAMLSLIPACTSSNLEVEKPEQFALKDMLRHYADDLIIPSFKELQTNVNTLQQAAETLAAQPTLANLSALQTTWTKTHLAFQSVNAYNFGPAGKSGSRKNLVQEIGTFPTDIREMEITIAKGLPVPNDENYGARGMLAIEYLIFDVNGDNQRILDGLITASREVYLRKQIANVKTQVDSVVTGWATYRDTFINSDGTAVGSSISELYNGLVQSFEDLKNRKVDLPLDGSAGQQGPQPTLVEAYYSGKSLEFIRAHFTALEDIWRGRVGQQDGLGFDNYLQTVRGGPALVSSTDTQFAAIRQALAGLGETSSLTKEIQNNRPKVEKLQTELQNNTRYLKSDMSSVLGLTLTVQ</sequence>
<evidence type="ECO:0000313" key="5">
    <source>
        <dbReference type="EMBL" id="GHB73293.1"/>
    </source>
</evidence>
<dbReference type="InterPro" id="IPR034984">
    <property type="entry name" value="Imelysin-like_IPPA"/>
</dbReference>
<reference evidence="5 6" key="1">
    <citation type="journal article" date="2014" name="Int. J. Syst. Evol. Microbiol.">
        <title>Complete genome sequence of Corynebacterium casei LMG S-19264T (=DSM 44701T), isolated from a smear-ripened cheese.</title>
        <authorList>
            <consortium name="US DOE Joint Genome Institute (JGI-PGF)"/>
            <person name="Walter F."/>
            <person name="Albersmeier A."/>
            <person name="Kalinowski J."/>
            <person name="Ruckert C."/>
        </authorList>
    </citation>
    <scope>NUCLEOTIDE SEQUENCE [LARGE SCALE GENOMIC DNA]</scope>
    <source>
        <strain evidence="5 6">KCTC 12866</strain>
    </source>
</reference>
<evidence type="ECO:0000259" key="4">
    <source>
        <dbReference type="Pfam" id="PF09375"/>
    </source>
</evidence>
<keyword evidence="6" id="KW-1185">Reference proteome</keyword>
<dbReference type="EMBL" id="BMXF01000002">
    <property type="protein sequence ID" value="GHB73293.1"/>
    <property type="molecule type" value="Genomic_DNA"/>
</dbReference>
<feature type="signal peptide" evidence="3">
    <location>
        <begin position="1"/>
        <end position="24"/>
    </location>
</feature>
<organism evidence="5 6">
    <name type="scientific">Persicitalea jodogahamensis</name>
    <dbReference type="NCBI Taxonomy" id="402147"/>
    <lineage>
        <taxon>Bacteria</taxon>
        <taxon>Pseudomonadati</taxon>
        <taxon>Bacteroidota</taxon>
        <taxon>Cytophagia</taxon>
        <taxon>Cytophagales</taxon>
        <taxon>Spirosomataceae</taxon>
        <taxon>Persicitalea</taxon>
    </lineage>
</organism>
<evidence type="ECO:0000256" key="2">
    <source>
        <dbReference type="ARBA" id="ARBA00022729"/>
    </source>
</evidence>
<dbReference type="AlphaFoldDB" id="A0A8J3GAH9"/>
<keyword evidence="2 3" id="KW-0732">Signal</keyword>
<evidence type="ECO:0000256" key="3">
    <source>
        <dbReference type="SAM" id="SignalP"/>
    </source>
</evidence>
<dbReference type="Proteomes" id="UP000598271">
    <property type="component" value="Unassembled WGS sequence"/>
</dbReference>
<comment type="caution">
    <text evidence="5">The sequence shown here is derived from an EMBL/GenBank/DDBJ whole genome shotgun (WGS) entry which is preliminary data.</text>
</comment>
<accession>A0A8J3GAH9</accession>
<dbReference type="InterPro" id="IPR038352">
    <property type="entry name" value="Imelysin_sf"/>
</dbReference>
<name>A0A8J3GAH9_9BACT</name>
<protein>
    <recommendedName>
        <fullName evidence="4">Imelysin-like domain-containing protein</fullName>
    </recommendedName>
</protein>
<proteinExistence type="predicted"/>
<gene>
    <name evidence="5" type="ORF">GCM10007390_29280</name>
</gene>
<dbReference type="RefSeq" id="WP_189565205.1">
    <property type="nucleotide sequence ID" value="NZ_BMXF01000002.1"/>
</dbReference>
<dbReference type="InterPro" id="IPR018976">
    <property type="entry name" value="Imelysin-like"/>
</dbReference>
<dbReference type="CDD" id="cd14659">
    <property type="entry name" value="Imelysin-like_IPPA"/>
    <property type="match status" value="1"/>
</dbReference>
<comment type="subcellular location">
    <subcellularLocation>
        <location evidence="1">Cell envelope</location>
    </subcellularLocation>
</comment>
<evidence type="ECO:0000256" key="1">
    <source>
        <dbReference type="ARBA" id="ARBA00004196"/>
    </source>
</evidence>
<feature type="chain" id="PRO_5035237649" description="Imelysin-like domain-containing protein" evidence="3">
    <location>
        <begin position="25"/>
        <end position="365"/>
    </location>
</feature>